<organism evidence="2 3">
    <name type="scientific">Nocardia fluminea</name>
    <dbReference type="NCBI Taxonomy" id="134984"/>
    <lineage>
        <taxon>Bacteria</taxon>
        <taxon>Bacillati</taxon>
        <taxon>Actinomycetota</taxon>
        <taxon>Actinomycetes</taxon>
        <taxon>Mycobacteriales</taxon>
        <taxon>Nocardiaceae</taxon>
        <taxon>Nocardia</taxon>
    </lineage>
</organism>
<name>A0A2N3WYZ3_9NOCA</name>
<dbReference type="InterPro" id="IPR039422">
    <property type="entry name" value="MarR/SlyA-like"/>
</dbReference>
<dbReference type="PANTHER" id="PTHR33164:SF106">
    <property type="entry name" value="TRANSCRIPTIONAL REGULATORY PROTEIN"/>
    <property type="match status" value="1"/>
</dbReference>
<dbReference type="SMART" id="SM00347">
    <property type="entry name" value="HTH_MARR"/>
    <property type="match status" value="1"/>
</dbReference>
<dbReference type="Proteomes" id="UP000233766">
    <property type="component" value="Unassembled WGS sequence"/>
</dbReference>
<gene>
    <name evidence="2" type="ORF">ATK86_1115</name>
</gene>
<evidence type="ECO:0000313" key="3">
    <source>
        <dbReference type="Proteomes" id="UP000233766"/>
    </source>
</evidence>
<dbReference type="InterPro" id="IPR000835">
    <property type="entry name" value="HTH_MarR-typ"/>
</dbReference>
<dbReference type="SUPFAM" id="SSF46785">
    <property type="entry name" value="Winged helix' DNA-binding domain"/>
    <property type="match status" value="1"/>
</dbReference>
<dbReference type="SMART" id="SM00419">
    <property type="entry name" value="HTH_CRP"/>
    <property type="match status" value="1"/>
</dbReference>
<feature type="domain" description="HTH marR-type" evidence="1">
    <location>
        <begin position="25"/>
        <end position="162"/>
    </location>
</feature>
<dbReference type="InterPro" id="IPR036390">
    <property type="entry name" value="WH_DNA-bd_sf"/>
</dbReference>
<accession>A0A2N3WYZ3</accession>
<evidence type="ECO:0000259" key="1">
    <source>
        <dbReference type="PROSITE" id="PS50995"/>
    </source>
</evidence>
<proteinExistence type="predicted"/>
<dbReference type="EMBL" id="PJMW01000001">
    <property type="protein sequence ID" value="PKV99074.1"/>
    <property type="molecule type" value="Genomic_DNA"/>
</dbReference>
<dbReference type="OrthoDB" id="162531at2"/>
<dbReference type="PANTHER" id="PTHR33164">
    <property type="entry name" value="TRANSCRIPTIONAL REGULATOR, MARR FAMILY"/>
    <property type="match status" value="1"/>
</dbReference>
<dbReference type="PRINTS" id="PR00598">
    <property type="entry name" value="HTHMARR"/>
</dbReference>
<comment type="caution">
    <text evidence="2">The sequence shown here is derived from an EMBL/GenBank/DDBJ whole genome shotgun (WGS) entry which is preliminary data.</text>
</comment>
<protein>
    <submittedName>
        <fullName evidence="2">DNA-binding MarR family transcriptional regulator</fullName>
    </submittedName>
</protein>
<dbReference type="GO" id="GO:0003677">
    <property type="term" value="F:DNA binding"/>
    <property type="evidence" value="ECO:0007669"/>
    <property type="project" value="UniProtKB-KW"/>
</dbReference>
<dbReference type="Gene3D" id="1.10.10.10">
    <property type="entry name" value="Winged helix-like DNA-binding domain superfamily/Winged helix DNA-binding domain"/>
    <property type="match status" value="1"/>
</dbReference>
<dbReference type="InterPro" id="IPR012318">
    <property type="entry name" value="HTH_CRP"/>
</dbReference>
<evidence type="ECO:0000313" key="2">
    <source>
        <dbReference type="EMBL" id="PKV99074.1"/>
    </source>
</evidence>
<sequence length="178" mass="20265">MQQCSRFNCVAQLIRRVIRITEQSRRARYAELSRVSRQYMASYVLFNQAVADHLGLHPTDLQCLSLLTTEPRALTVKQIADMTGLTTGSATRLVDRLERDGYVLREPDAEDRRRVLVSPVPERVARVTAVWDDLGAGWQALLDTHTEDELAVITEHMRKAEQLSHTQIERLRGRSAPS</sequence>
<dbReference type="PROSITE" id="PS50995">
    <property type="entry name" value="HTH_MARR_2"/>
    <property type="match status" value="1"/>
</dbReference>
<dbReference type="GO" id="GO:0003700">
    <property type="term" value="F:DNA-binding transcription factor activity"/>
    <property type="evidence" value="ECO:0007669"/>
    <property type="project" value="InterPro"/>
</dbReference>
<dbReference type="Pfam" id="PF12802">
    <property type="entry name" value="MarR_2"/>
    <property type="match status" value="1"/>
</dbReference>
<keyword evidence="3" id="KW-1185">Reference proteome</keyword>
<dbReference type="AlphaFoldDB" id="A0A2N3WYZ3"/>
<dbReference type="GO" id="GO:0006950">
    <property type="term" value="P:response to stress"/>
    <property type="evidence" value="ECO:0007669"/>
    <property type="project" value="TreeGrafter"/>
</dbReference>
<keyword evidence="2" id="KW-0238">DNA-binding</keyword>
<reference evidence="2 3" key="1">
    <citation type="submission" date="2017-12" db="EMBL/GenBank/DDBJ databases">
        <title>Sequencing the genomes of 1000 Actinobacteria strains.</title>
        <authorList>
            <person name="Klenk H.-P."/>
        </authorList>
    </citation>
    <scope>NUCLEOTIDE SEQUENCE [LARGE SCALE GENOMIC DNA]</scope>
    <source>
        <strain evidence="2 3">DSM 44489</strain>
    </source>
</reference>
<dbReference type="InterPro" id="IPR036388">
    <property type="entry name" value="WH-like_DNA-bd_sf"/>
</dbReference>